<evidence type="ECO:0000256" key="3">
    <source>
        <dbReference type="ARBA" id="ARBA00012134"/>
    </source>
</evidence>
<proteinExistence type="predicted"/>
<evidence type="ECO:0000259" key="7">
    <source>
        <dbReference type="Pfam" id="PF02347"/>
    </source>
</evidence>
<comment type="function">
    <text evidence="2">The glycine cleavage system catalyzes the degradation of glycine. The P protein binds the alpha-amino group of glycine through its pyridoxal phosphate cofactor; CO(2) is released and the remaining methylamine moiety is then transferred to the lipoamide cofactor of the H protein.</text>
</comment>
<dbReference type="RefSeq" id="WP_014244444.1">
    <property type="nucleotide sequence ID" value="NC_016620.1"/>
</dbReference>
<protein>
    <recommendedName>
        <fullName evidence="3">glycine dehydrogenase (aminomethyl-transferring)</fullName>
        <ecNumber evidence="3">1.4.4.2</ecNumber>
    </recommendedName>
</protein>
<dbReference type="GO" id="GO:0016594">
    <property type="term" value="F:glycine binding"/>
    <property type="evidence" value="ECO:0007669"/>
    <property type="project" value="TreeGrafter"/>
</dbReference>
<dbReference type="HOGENOM" id="CLU_004620_5_1_7"/>
<accession>E1X203</accession>
<comment type="cofactor">
    <cofactor evidence="1">
        <name>pyridoxal 5'-phosphate</name>
        <dbReference type="ChEBI" id="CHEBI:597326"/>
    </cofactor>
</comment>
<dbReference type="Pfam" id="PF02347">
    <property type="entry name" value="GDC-P"/>
    <property type="match status" value="1"/>
</dbReference>
<dbReference type="InterPro" id="IPR015424">
    <property type="entry name" value="PyrdxlP-dep_Trfase"/>
</dbReference>
<dbReference type="eggNOG" id="COG1003">
    <property type="taxonomic scope" value="Bacteria"/>
</dbReference>
<dbReference type="GO" id="GO:0030170">
    <property type="term" value="F:pyridoxal phosphate binding"/>
    <property type="evidence" value="ECO:0007669"/>
    <property type="project" value="TreeGrafter"/>
</dbReference>
<organism evidence="9 10">
    <name type="scientific">Halobacteriovorax marinus (strain ATCC BAA-682 / DSM 15412 / SJ)</name>
    <name type="common">Bacteriovorax marinus</name>
    <dbReference type="NCBI Taxonomy" id="862908"/>
    <lineage>
        <taxon>Bacteria</taxon>
        <taxon>Pseudomonadati</taxon>
        <taxon>Bdellovibrionota</taxon>
        <taxon>Bacteriovoracia</taxon>
        <taxon>Bacteriovoracales</taxon>
        <taxon>Halobacteriovoraceae</taxon>
        <taxon>Halobacteriovorax</taxon>
    </lineage>
</organism>
<dbReference type="NCBIfam" id="NF003346">
    <property type="entry name" value="PRK04366.1"/>
    <property type="match status" value="1"/>
</dbReference>
<keyword evidence="10" id="KW-1185">Reference proteome</keyword>
<dbReference type="PANTHER" id="PTHR11773:SF1">
    <property type="entry name" value="GLYCINE DEHYDROGENASE (DECARBOXYLATING), MITOCHONDRIAL"/>
    <property type="match status" value="1"/>
</dbReference>
<evidence type="ECO:0000313" key="9">
    <source>
        <dbReference type="EMBL" id="CBW26663.1"/>
    </source>
</evidence>
<evidence type="ECO:0000256" key="1">
    <source>
        <dbReference type="ARBA" id="ARBA00001933"/>
    </source>
</evidence>
<dbReference type="Gene3D" id="3.90.1150.10">
    <property type="entry name" value="Aspartate Aminotransferase, domain 1"/>
    <property type="match status" value="2"/>
</dbReference>
<reference evidence="10" key="1">
    <citation type="journal article" date="2013" name="ISME J.">
        <title>A small predatory core genome in the divergent marine Bacteriovorax marinus SJ and the terrestrial Bdellovibrio bacteriovorus.</title>
        <authorList>
            <person name="Crossman L.C."/>
            <person name="Chen H."/>
            <person name="Cerdeno-Tarraga A.M."/>
            <person name="Brooks K."/>
            <person name="Quail M.A."/>
            <person name="Pineiro S.A."/>
            <person name="Hobley L."/>
            <person name="Sockett R.E."/>
            <person name="Bentley S.D."/>
            <person name="Parkhill J."/>
            <person name="Williams H.N."/>
            <person name="Stine O.C."/>
        </authorList>
    </citation>
    <scope>NUCLEOTIDE SEQUENCE [LARGE SCALE GENOMIC DNA]</scope>
    <source>
        <strain evidence="10">ATCC BAA-682 / DSM 15412 / SJ</strain>
    </source>
</reference>
<dbReference type="Proteomes" id="UP000008963">
    <property type="component" value="Chromosome"/>
</dbReference>
<dbReference type="Gene3D" id="3.40.640.10">
    <property type="entry name" value="Type I PLP-dependent aspartate aminotransferase-like (Major domain)"/>
    <property type="match status" value="2"/>
</dbReference>
<evidence type="ECO:0000256" key="6">
    <source>
        <dbReference type="ARBA" id="ARBA00049026"/>
    </source>
</evidence>
<gene>
    <name evidence="9" type="primary">gcvP</name>
    <name evidence="9" type="ordered locus">BMS_1843</name>
</gene>
<dbReference type="InterPro" id="IPR015422">
    <property type="entry name" value="PyrdxlP-dep_Trfase_small"/>
</dbReference>
<name>E1X203_HALMS</name>
<dbReference type="KEGG" id="bmx:BMS_1843"/>
<evidence type="ECO:0000259" key="8">
    <source>
        <dbReference type="Pfam" id="PF21478"/>
    </source>
</evidence>
<dbReference type="EMBL" id="FQ312005">
    <property type="protein sequence ID" value="CBW26663.1"/>
    <property type="molecule type" value="Genomic_DNA"/>
</dbReference>
<feature type="domain" description="Glycine cleavage system P-protein N-terminal" evidence="7">
    <location>
        <begin position="22"/>
        <end position="476"/>
    </location>
</feature>
<dbReference type="InterPro" id="IPR020581">
    <property type="entry name" value="GDC_P"/>
</dbReference>
<dbReference type="Pfam" id="PF21478">
    <property type="entry name" value="GcvP2_C"/>
    <property type="match status" value="1"/>
</dbReference>
<evidence type="ECO:0000256" key="2">
    <source>
        <dbReference type="ARBA" id="ARBA00003788"/>
    </source>
</evidence>
<keyword evidence="5" id="KW-0560">Oxidoreductase</keyword>
<dbReference type="EC" id="1.4.4.2" evidence="3"/>
<dbReference type="GO" id="GO:0004375">
    <property type="term" value="F:glycine dehydrogenase (decarboxylating) activity"/>
    <property type="evidence" value="ECO:0007669"/>
    <property type="project" value="UniProtKB-EC"/>
</dbReference>
<dbReference type="InterPro" id="IPR049315">
    <property type="entry name" value="GDC-P_N"/>
</dbReference>
<dbReference type="GO" id="GO:0005960">
    <property type="term" value="C:glycine cleavage complex"/>
    <property type="evidence" value="ECO:0007669"/>
    <property type="project" value="TreeGrafter"/>
</dbReference>
<dbReference type="PANTHER" id="PTHR11773">
    <property type="entry name" value="GLYCINE DEHYDROGENASE, DECARBOXYLATING"/>
    <property type="match status" value="1"/>
</dbReference>
<dbReference type="GO" id="GO:0019464">
    <property type="term" value="P:glycine decarboxylation via glycine cleavage system"/>
    <property type="evidence" value="ECO:0007669"/>
    <property type="project" value="TreeGrafter"/>
</dbReference>
<keyword evidence="4" id="KW-0663">Pyridoxal phosphate</keyword>
<dbReference type="PATRIC" id="fig|862908.3.peg.1747"/>
<comment type="catalytic activity">
    <reaction evidence="6">
        <text>N(6)-[(R)-lipoyl]-L-lysyl-[glycine-cleavage complex H protein] + glycine + H(+) = N(6)-[(R)-S(8)-aminomethyldihydrolipoyl]-L-lysyl-[glycine-cleavage complex H protein] + CO2</text>
        <dbReference type="Rhea" id="RHEA:24304"/>
        <dbReference type="Rhea" id="RHEA-COMP:10494"/>
        <dbReference type="Rhea" id="RHEA-COMP:10495"/>
        <dbReference type="ChEBI" id="CHEBI:15378"/>
        <dbReference type="ChEBI" id="CHEBI:16526"/>
        <dbReference type="ChEBI" id="CHEBI:57305"/>
        <dbReference type="ChEBI" id="CHEBI:83099"/>
        <dbReference type="ChEBI" id="CHEBI:83143"/>
        <dbReference type="EC" id="1.4.4.2"/>
    </reaction>
</comment>
<evidence type="ECO:0000313" key="10">
    <source>
        <dbReference type="Proteomes" id="UP000008963"/>
    </source>
</evidence>
<dbReference type="STRING" id="862908.BMS_1843"/>
<dbReference type="AlphaFoldDB" id="E1X203"/>
<dbReference type="Gene3D" id="6.20.440.10">
    <property type="match status" value="1"/>
</dbReference>
<dbReference type="OrthoDB" id="5287085at2"/>
<evidence type="ECO:0000256" key="5">
    <source>
        <dbReference type="ARBA" id="ARBA00023002"/>
    </source>
</evidence>
<dbReference type="InterPro" id="IPR015421">
    <property type="entry name" value="PyrdxlP-dep_Trfase_major"/>
</dbReference>
<dbReference type="GO" id="GO:0005829">
    <property type="term" value="C:cytosol"/>
    <property type="evidence" value="ECO:0007669"/>
    <property type="project" value="TreeGrafter"/>
</dbReference>
<feature type="domain" description="Glycine dehydrogenase C-terminal" evidence="8">
    <location>
        <begin position="825"/>
        <end position="936"/>
    </location>
</feature>
<sequence>MSRIDNLPYNPNELERELAPYYICASKNEIQEMMDTIGVKELKDLYSHIPKEVLMAEGPKELGERLEYEQLVAHVEDLAKKNNLKTSFLGDGLQQYKVPSVVPFVCDIRGLTTAYTPYQPERSQGTLWTLWMYSSTLSMLTGFEAINASFYERSTCLFEACNTATRIKRKTNKVIISEGIYPGDLEVLRTHAKETSLELITLPIDEETGLTDIDAAKSLIEKEKDSLAAFAFCQVNNLGLVEDVNALTDLCTEANIQSIAIIDPMLLATEGLLAPSLYGSNDQGADMIVGEGQHLAIGPNWGGPGLGIFGIRYNDKNKTAIRSTAGRYIGKGKDGSGKTCLSIVLSTREQHIRREKATSNICSNQSFLASAAGAGILARGEEGMTESMMAGRELANQIFVELSKYQELSATYPHSPFFNEIIFTFNGDLDVLMQRASKAGIHLGVKVDERIKKNNQLKMSFSDLQNDDDLEKLINFLDDHLTAQESEEELYTPEIPSALLREGEVGLPNFTEEEIKNFYIQLGEMNVSPDDNIYPLGSCTMKYNPYINDYAANLQGFTDTHPQAPMVDTQANLEILFETQEMFKSITGLPGVVTQPVAGAQGELVGLKLFQAYHRDRGNAQKKNIILIPRSAHGTNPATATMAGFETKKVDGVQYGIITIEADANAEIDFEQLKSVVAEYGERIAGIMVTNPNTAGIFETRFKEMADLIHSVDGLVYMDGANMNAIAGWVDLGAMGVDAVHNNLHKTWTIPHGGGGPGDAIVGVSERLLDYIPGLQVKKENDQFVAFKTPKSIGSFHRHHGNFAHKVRCYTYLKALGSEGVKQMSAIAVLAAKYLYHQLKDTYPTLPARSENSPRMHEFILTLTDDEFSKIAAAGTPKSAAIAKIGKLFLDFGLHAPTVAFPEVYGLMVEPTESFTKKELDDFISVVKEIKLIINEHPQVLQTTPHFTPIKKVDEVSANKNLDLFERITSFPNLPKNVIDPGELSAMMPSDVTKKILVAHEASSN</sequence>
<dbReference type="SUPFAM" id="SSF53383">
    <property type="entry name" value="PLP-dependent transferases"/>
    <property type="match status" value="2"/>
</dbReference>
<evidence type="ECO:0000256" key="4">
    <source>
        <dbReference type="ARBA" id="ARBA00022898"/>
    </source>
</evidence>
<dbReference type="InterPro" id="IPR049316">
    <property type="entry name" value="GDC-P_C"/>
</dbReference>
<dbReference type="eggNOG" id="COG0403">
    <property type="taxonomic scope" value="Bacteria"/>
</dbReference>